<dbReference type="InterPro" id="IPR011010">
    <property type="entry name" value="DNA_brk_join_enz"/>
</dbReference>
<dbReference type="eggNOG" id="COG0582">
    <property type="taxonomic scope" value="Bacteria"/>
</dbReference>
<keyword evidence="2" id="KW-1133">Transmembrane helix</keyword>
<dbReference type="AlphaFoldDB" id="G5SWD5"/>
<dbReference type="HOGENOM" id="CLU_033139_2_0_10"/>
<dbReference type="GO" id="GO:0003677">
    <property type="term" value="F:DNA binding"/>
    <property type="evidence" value="ECO:0007669"/>
    <property type="project" value="UniProtKB-KW"/>
</dbReference>
<dbReference type="Pfam" id="PF13102">
    <property type="entry name" value="Phage_int_SAM_5"/>
    <property type="match status" value="1"/>
</dbReference>
<dbReference type="SUPFAM" id="SSF56349">
    <property type="entry name" value="DNA breaking-rejoining enzymes"/>
    <property type="match status" value="1"/>
</dbReference>
<organism evidence="5 6">
    <name type="scientific">Paraprevotella clara YIT 11840</name>
    <dbReference type="NCBI Taxonomy" id="762968"/>
    <lineage>
        <taxon>Bacteria</taxon>
        <taxon>Pseudomonadati</taxon>
        <taxon>Bacteroidota</taxon>
        <taxon>Bacteroidia</taxon>
        <taxon>Bacteroidales</taxon>
        <taxon>Prevotellaceae</taxon>
        <taxon>Paraprevotella</taxon>
    </lineage>
</organism>
<sequence length="290" mass="34088">MRSTFSSIFYLKRQVVRKDGTVPVMGRITIDGTQTQFSCKMTIDPKIWDTKTGRAIGRSAVALETNRMLDKIRVKINSHYQEIFDRDNYVTAEKVKNAFLGLEHRQHTLMKVFEQYNEDYEKLVNAGMKSPKSLNKYQVVYKHLKEFLYQRYHVNDIALKELTPAFITDFDMFLRADKHCCNNTVWIYTCPLRTMVSIAINNEWLTRDPFRDYEIKKEETKRGFLSRDEIQLLLNGKLKNAKQELYRDMFLFCSFTFVALTNVCLIINKLQTNNRSIGNGLETTCLHHFA</sequence>
<dbReference type="STRING" id="762968.HMPREF9441_03708"/>
<keyword evidence="2" id="KW-0812">Transmembrane</keyword>
<feature type="domain" description="Phage integrase SAM-like" evidence="3">
    <location>
        <begin position="108"/>
        <end position="215"/>
    </location>
</feature>
<protein>
    <submittedName>
        <fullName evidence="5">Uncharacterized protein</fullName>
    </submittedName>
</protein>
<feature type="transmembrane region" description="Helical" evidence="2">
    <location>
        <begin position="249"/>
        <end position="267"/>
    </location>
</feature>
<accession>G5SWD5</accession>
<evidence type="ECO:0000313" key="5">
    <source>
        <dbReference type="EMBL" id="EHG98600.1"/>
    </source>
</evidence>
<evidence type="ECO:0000256" key="2">
    <source>
        <dbReference type="SAM" id="Phobius"/>
    </source>
</evidence>
<reference evidence="5 6" key="1">
    <citation type="submission" date="2011-03" db="EMBL/GenBank/DDBJ databases">
        <authorList>
            <person name="Weinstock G."/>
            <person name="Sodergren E."/>
            <person name="Clifton S."/>
            <person name="Fulton L."/>
            <person name="Fulton B."/>
            <person name="Courtney L."/>
            <person name="Fronick C."/>
            <person name="Harrison M."/>
            <person name="Strong C."/>
            <person name="Farmer C."/>
            <person name="Delahaunty K."/>
            <person name="Markovic C."/>
            <person name="Hall O."/>
            <person name="Minx P."/>
            <person name="Tomlinson C."/>
            <person name="Mitreva M."/>
            <person name="Hou S."/>
            <person name="Chen J."/>
            <person name="Wollam A."/>
            <person name="Pepin K.H."/>
            <person name="Johnson M."/>
            <person name="Bhonagiri V."/>
            <person name="Zhang X."/>
            <person name="Suruliraj S."/>
            <person name="Warren W."/>
            <person name="Chinwalla A."/>
            <person name="Mardis E.R."/>
            <person name="Wilson R.K."/>
        </authorList>
    </citation>
    <scope>NUCLEOTIDE SEQUENCE [LARGE SCALE GENOMIC DNA]</scope>
    <source>
        <strain evidence="5 6">YIT 11840</strain>
    </source>
</reference>
<feature type="domain" description="Arm DNA-binding" evidence="4">
    <location>
        <begin position="9"/>
        <end position="96"/>
    </location>
</feature>
<dbReference type="Gene3D" id="1.10.150.130">
    <property type="match status" value="1"/>
</dbReference>
<dbReference type="InterPro" id="IPR035386">
    <property type="entry name" value="Arm-DNA-bind_5"/>
</dbReference>
<keyword evidence="1" id="KW-0238">DNA-binding</keyword>
<comment type="caution">
    <text evidence="5">The sequence shown here is derived from an EMBL/GenBank/DDBJ whole genome shotgun (WGS) entry which is preliminary data.</text>
</comment>
<evidence type="ECO:0000259" key="4">
    <source>
        <dbReference type="Pfam" id="PF17293"/>
    </source>
</evidence>
<evidence type="ECO:0000256" key="1">
    <source>
        <dbReference type="ARBA" id="ARBA00023125"/>
    </source>
</evidence>
<evidence type="ECO:0000313" key="6">
    <source>
        <dbReference type="Proteomes" id="UP000003598"/>
    </source>
</evidence>
<dbReference type="OrthoDB" id="1493636at2"/>
<dbReference type="EMBL" id="AFFY01000074">
    <property type="protein sequence ID" value="EHG98600.1"/>
    <property type="molecule type" value="Genomic_DNA"/>
</dbReference>
<dbReference type="InterPro" id="IPR025269">
    <property type="entry name" value="SAM-like_dom"/>
</dbReference>
<name>G5SWD5_9BACT</name>
<dbReference type="Proteomes" id="UP000003598">
    <property type="component" value="Unassembled WGS sequence"/>
</dbReference>
<keyword evidence="2" id="KW-0472">Membrane</keyword>
<keyword evidence="6" id="KW-1185">Reference proteome</keyword>
<dbReference type="PATRIC" id="fig|762968.3.peg.3255"/>
<dbReference type="InterPro" id="IPR010998">
    <property type="entry name" value="Integrase_recombinase_N"/>
</dbReference>
<dbReference type="Pfam" id="PF17293">
    <property type="entry name" value="Arm-DNA-bind_5"/>
    <property type="match status" value="1"/>
</dbReference>
<evidence type="ECO:0000259" key="3">
    <source>
        <dbReference type="Pfam" id="PF13102"/>
    </source>
</evidence>
<gene>
    <name evidence="5" type="ORF">HMPREF9441_03708</name>
</gene>
<proteinExistence type="predicted"/>